<evidence type="ECO:0000313" key="10">
    <source>
        <dbReference type="EMBL" id="RDB31356.1"/>
    </source>
</evidence>
<dbReference type="PROSITE" id="PS51352">
    <property type="entry name" value="THIOREDOXIN_2"/>
    <property type="match status" value="1"/>
</dbReference>
<gene>
    <name evidence="10" type="ORF">HAT2_00539</name>
</gene>
<evidence type="ECO:0000313" key="11">
    <source>
        <dbReference type="Proteomes" id="UP000253816"/>
    </source>
</evidence>
<dbReference type="PANTHER" id="PTHR45663:SF11">
    <property type="entry name" value="GEO12009P1"/>
    <property type="match status" value="1"/>
</dbReference>
<dbReference type="Proteomes" id="UP000253816">
    <property type="component" value="Unassembled WGS sequence"/>
</dbReference>
<dbReference type="PRINTS" id="PR00421">
    <property type="entry name" value="THIOREDOXIN"/>
</dbReference>
<comment type="caution">
    <text evidence="10">The sequence shown here is derived from an EMBL/GenBank/DDBJ whole genome shotgun (WGS) entry which is preliminary data.</text>
</comment>
<dbReference type="InterPro" id="IPR017937">
    <property type="entry name" value="Thioredoxin_CS"/>
</dbReference>
<keyword evidence="11" id="KW-1185">Reference proteome</keyword>
<dbReference type="EMBL" id="QQBG01000017">
    <property type="protein sequence ID" value="RDB31356.1"/>
    <property type="molecule type" value="Genomic_DNA"/>
</dbReference>
<proteinExistence type="inferred from homology"/>
<protein>
    <recommendedName>
        <fullName evidence="6 7">Thioredoxin</fullName>
    </recommendedName>
</protein>
<feature type="disulfide bond" description="Redox-active" evidence="8">
    <location>
        <begin position="31"/>
        <end position="34"/>
    </location>
</feature>
<accession>A0A369KK35</accession>
<dbReference type="OrthoDB" id="9790390at2"/>
<dbReference type="GO" id="GO:0015035">
    <property type="term" value="F:protein-disulfide reductase activity"/>
    <property type="evidence" value="ECO:0007669"/>
    <property type="project" value="UniProtKB-UniRule"/>
</dbReference>
<evidence type="ECO:0000256" key="3">
    <source>
        <dbReference type="ARBA" id="ARBA00022982"/>
    </source>
</evidence>
<dbReference type="InterPro" id="IPR036249">
    <property type="entry name" value="Thioredoxin-like_sf"/>
</dbReference>
<evidence type="ECO:0000256" key="4">
    <source>
        <dbReference type="ARBA" id="ARBA00023157"/>
    </source>
</evidence>
<dbReference type="CDD" id="cd02947">
    <property type="entry name" value="TRX_family"/>
    <property type="match status" value="1"/>
</dbReference>
<comment type="similarity">
    <text evidence="1 7">Belongs to the thioredoxin family.</text>
</comment>
<name>A0A369KK35_9BACT</name>
<dbReference type="GO" id="GO:0005737">
    <property type="term" value="C:cytoplasm"/>
    <property type="evidence" value="ECO:0007669"/>
    <property type="project" value="TreeGrafter"/>
</dbReference>
<sequence>MSGYTEVTDSNFEEHLKKATLVVAYFSASWCGPCKAFGPVFEEVATELAGSSLLFLKIDTDNAPNAAEKHRISSIPTILFFSEGKQVRSVSGVQKKEDLIQAIKQLQG</sequence>
<dbReference type="InterPro" id="IPR005746">
    <property type="entry name" value="Thioredoxin"/>
</dbReference>
<organism evidence="10 11">
    <name type="scientific">Candidatus Similichlamydia laticola</name>
    <dbReference type="NCBI Taxonomy" id="2170265"/>
    <lineage>
        <taxon>Bacteria</taxon>
        <taxon>Pseudomonadati</taxon>
        <taxon>Chlamydiota</taxon>
        <taxon>Chlamydiia</taxon>
        <taxon>Parachlamydiales</taxon>
        <taxon>Candidatus Parilichlamydiaceae</taxon>
        <taxon>Candidatus Similichlamydia</taxon>
    </lineage>
</organism>
<keyword evidence="3" id="KW-0249">Electron transport</keyword>
<evidence type="ECO:0000256" key="2">
    <source>
        <dbReference type="ARBA" id="ARBA00022448"/>
    </source>
</evidence>
<evidence type="ECO:0000256" key="5">
    <source>
        <dbReference type="ARBA" id="ARBA00023284"/>
    </source>
</evidence>
<evidence type="ECO:0000256" key="8">
    <source>
        <dbReference type="PIRSR" id="PIRSR000077-4"/>
    </source>
</evidence>
<evidence type="ECO:0000256" key="7">
    <source>
        <dbReference type="PIRNR" id="PIRNR000077"/>
    </source>
</evidence>
<dbReference type="RefSeq" id="WP_114544411.1">
    <property type="nucleotide sequence ID" value="NZ_QQBG01000017.1"/>
</dbReference>
<dbReference type="AlphaFoldDB" id="A0A369KK35"/>
<keyword evidence="4 8" id="KW-1015">Disulfide bond</keyword>
<dbReference type="Gene3D" id="3.40.30.10">
    <property type="entry name" value="Glutaredoxin"/>
    <property type="match status" value="1"/>
</dbReference>
<reference evidence="10 11" key="1">
    <citation type="submission" date="2018-07" db="EMBL/GenBank/DDBJ databases">
        <title>Comparative genomics of the Candidatus Parilichlamydiaceae reveals evidence of convergent evolution and genome reduction in the phylum Chlamydiae.</title>
        <authorList>
            <person name="Taylor-Brown A."/>
            <person name="Polkinghorne A."/>
        </authorList>
    </citation>
    <scope>NUCLEOTIDE SEQUENCE [LARGE SCALE GENOMIC DNA]</scope>
    <source>
        <strain evidence="10 11">Hat2</strain>
    </source>
</reference>
<feature type="domain" description="Thioredoxin" evidence="9">
    <location>
        <begin position="1"/>
        <end position="108"/>
    </location>
</feature>
<dbReference type="NCBIfam" id="TIGR01068">
    <property type="entry name" value="thioredoxin"/>
    <property type="match status" value="1"/>
</dbReference>
<dbReference type="InterPro" id="IPR013766">
    <property type="entry name" value="Thioredoxin_domain"/>
</dbReference>
<keyword evidence="5 8" id="KW-0676">Redox-active center</keyword>
<dbReference type="PANTHER" id="PTHR45663">
    <property type="entry name" value="GEO12009P1"/>
    <property type="match status" value="1"/>
</dbReference>
<dbReference type="Pfam" id="PF00085">
    <property type="entry name" value="Thioredoxin"/>
    <property type="match status" value="1"/>
</dbReference>
<evidence type="ECO:0000256" key="1">
    <source>
        <dbReference type="ARBA" id="ARBA00008987"/>
    </source>
</evidence>
<dbReference type="PROSITE" id="PS00194">
    <property type="entry name" value="THIOREDOXIN_1"/>
    <property type="match status" value="1"/>
</dbReference>
<dbReference type="SUPFAM" id="SSF52833">
    <property type="entry name" value="Thioredoxin-like"/>
    <property type="match status" value="1"/>
</dbReference>
<keyword evidence="2" id="KW-0813">Transport</keyword>
<dbReference type="PIRSF" id="PIRSF000077">
    <property type="entry name" value="Thioredoxin"/>
    <property type="match status" value="1"/>
</dbReference>
<evidence type="ECO:0000259" key="9">
    <source>
        <dbReference type="PROSITE" id="PS51352"/>
    </source>
</evidence>
<evidence type="ECO:0000256" key="6">
    <source>
        <dbReference type="NCBIfam" id="TIGR01068"/>
    </source>
</evidence>